<dbReference type="InParanoid" id="M4BX89"/>
<dbReference type="HOGENOM" id="CLU_1036059_0_0_1"/>
<sequence length="269" mass="28662">MGSGETATMCNLTKSTCSAVGNACSTTITLIQVMSPNDEVGGAARGATPTVVVDGQNTTIDHQLEEKAAVPASALDKMLAILDDLSERMCKIESSQSGQVDRQHDDSAESSIFGSALGVGAGMKIKALDYTLAECLASHILWIPTTGLRGSNGRHTGSSRWELRKRSRIGTCSTQKGNTCGTIPRIGYASGFLESGKGFGKSASPSVRAVLFGPKTSRMMCLVNTLPEQHTSTTCNGVPPLHDSLHKVNIKYEYSVRTNRIFSQYLLNK</sequence>
<reference evidence="1" key="2">
    <citation type="submission" date="2015-06" db="UniProtKB">
        <authorList>
            <consortium name="EnsemblProtists"/>
        </authorList>
    </citation>
    <scope>IDENTIFICATION</scope>
    <source>
        <strain evidence="1">Emoy2</strain>
    </source>
</reference>
<dbReference type="AlphaFoldDB" id="M4BX89"/>
<name>M4BX89_HYAAE</name>
<evidence type="ECO:0000313" key="1">
    <source>
        <dbReference type="EnsemblProtists" id="HpaP811169"/>
    </source>
</evidence>
<accession>M4BX89</accession>
<protein>
    <submittedName>
        <fullName evidence="1">Uncharacterized protein</fullName>
    </submittedName>
</protein>
<dbReference type="Proteomes" id="UP000011713">
    <property type="component" value="Unassembled WGS sequence"/>
</dbReference>
<dbReference type="EnsemblProtists" id="HpaT811169">
    <property type="protein sequence ID" value="HpaP811169"/>
    <property type="gene ID" value="HpaG811169"/>
</dbReference>
<dbReference type="VEuPathDB" id="FungiDB:HpaG811169"/>
<keyword evidence="2" id="KW-1185">Reference proteome</keyword>
<dbReference type="EMBL" id="JH598017">
    <property type="status" value="NOT_ANNOTATED_CDS"/>
    <property type="molecule type" value="Genomic_DNA"/>
</dbReference>
<organism evidence="1 2">
    <name type="scientific">Hyaloperonospora arabidopsidis (strain Emoy2)</name>
    <name type="common">Downy mildew agent</name>
    <name type="synonym">Peronospora arabidopsidis</name>
    <dbReference type="NCBI Taxonomy" id="559515"/>
    <lineage>
        <taxon>Eukaryota</taxon>
        <taxon>Sar</taxon>
        <taxon>Stramenopiles</taxon>
        <taxon>Oomycota</taxon>
        <taxon>Peronosporomycetes</taxon>
        <taxon>Peronosporales</taxon>
        <taxon>Peronosporaceae</taxon>
        <taxon>Hyaloperonospora</taxon>
    </lineage>
</organism>
<reference evidence="2" key="1">
    <citation type="journal article" date="2010" name="Science">
        <title>Signatures of adaptation to obligate biotrophy in the Hyaloperonospora arabidopsidis genome.</title>
        <authorList>
            <person name="Baxter L."/>
            <person name="Tripathy S."/>
            <person name="Ishaque N."/>
            <person name="Boot N."/>
            <person name="Cabral A."/>
            <person name="Kemen E."/>
            <person name="Thines M."/>
            <person name="Ah-Fong A."/>
            <person name="Anderson R."/>
            <person name="Badejoko W."/>
            <person name="Bittner-Eddy P."/>
            <person name="Boore J.L."/>
            <person name="Chibucos M.C."/>
            <person name="Coates M."/>
            <person name="Dehal P."/>
            <person name="Delehaunty K."/>
            <person name="Dong S."/>
            <person name="Downton P."/>
            <person name="Dumas B."/>
            <person name="Fabro G."/>
            <person name="Fronick C."/>
            <person name="Fuerstenberg S.I."/>
            <person name="Fulton L."/>
            <person name="Gaulin E."/>
            <person name="Govers F."/>
            <person name="Hughes L."/>
            <person name="Humphray S."/>
            <person name="Jiang R.H."/>
            <person name="Judelson H."/>
            <person name="Kamoun S."/>
            <person name="Kyung K."/>
            <person name="Meijer H."/>
            <person name="Minx P."/>
            <person name="Morris P."/>
            <person name="Nelson J."/>
            <person name="Phuntumart V."/>
            <person name="Qutob D."/>
            <person name="Rehmany A."/>
            <person name="Rougon-Cardoso A."/>
            <person name="Ryden P."/>
            <person name="Torto-Alalibo T."/>
            <person name="Studholme D."/>
            <person name="Wang Y."/>
            <person name="Win J."/>
            <person name="Wood J."/>
            <person name="Clifton S.W."/>
            <person name="Rogers J."/>
            <person name="Van den Ackerveken G."/>
            <person name="Jones J.D."/>
            <person name="McDowell J.M."/>
            <person name="Beynon J."/>
            <person name="Tyler B.M."/>
        </authorList>
    </citation>
    <scope>NUCLEOTIDE SEQUENCE [LARGE SCALE GENOMIC DNA]</scope>
    <source>
        <strain evidence="2">Emoy2</strain>
    </source>
</reference>
<evidence type="ECO:0000313" key="2">
    <source>
        <dbReference type="Proteomes" id="UP000011713"/>
    </source>
</evidence>
<proteinExistence type="predicted"/>